<gene>
    <name evidence="1" type="ORF">IHE45_06G093000</name>
</gene>
<reference evidence="2" key="1">
    <citation type="journal article" date="2022" name="Nat. Commun.">
        <title>Chromosome evolution and the genetic basis of agronomically important traits in greater yam.</title>
        <authorList>
            <person name="Bredeson J.V."/>
            <person name="Lyons J.B."/>
            <person name="Oniyinde I.O."/>
            <person name="Okereke N.R."/>
            <person name="Kolade O."/>
            <person name="Nnabue I."/>
            <person name="Nwadili C.O."/>
            <person name="Hribova E."/>
            <person name="Parker M."/>
            <person name="Nwogha J."/>
            <person name="Shu S."/>
            <person name="Carlson J."/>
            <person name="Kariba R."/>
            <person name="Muthemba S."/>
            <person name="Knop K."/>
            <person name="Barton G.J."/>
            <person name="Sherwood A.V."/>
            <person name="Lopez-Montes A."/>
            <person name="Asiedu R."/>
            <person name="Jamnadass R."/>
            <person name="Muchugi A."/>
            <person name="Goodstein D."/>
            <person name="Egesi C.N."/>
            <person name="Featherston J."/>
            <person name="Asfaw A."/>
            <person name="Simpson G.G."/>
            <person name="Dolezel J."/>
            <person name="Hendre P.S."/>
            <person name="Van Deynze A."/>
            <person name="Kumar P.L."/>
            <person name="Obidiegwu J.E."/>
            <person name="Bhattacharjee R."/>
            <person name="Rokhsar D.S."/>
        </authorList>
    </citation>
    <scope>NUCLEOTIDE SEQUENCE [LARGE SCALE GENOMIC DNA]</scope>
    <source>
        <strain evidence="2">cv. TDa95/00328</strain>
    </source>
</reference>
<sequence>MGKQDKSSFSATCNLLSQYLKQNGSFADLMTKGSSHKPPTPMNLFPGAVVPDEQSKETQISEQKAPKSMDLFPQHSGFGLSHSANQSHLENAPLTIFYGGKVLVFNNFPAEKAKDLMQMARTQTATPLIPASNPQPNSSEMPIARRASLHRFLEKRKERIIAKAPYQVNGTPAPMIKPEDKKSWLGLAPQLSEDDRKFDYRR</sequence>
<keyword evidence="2" id="KW-1185">Reference proteome</keyword>
<comment type="caution">
    <text evidence="1">The sequence shown here is derived from an EMBL/GenBank/DDBJ whole genome shotgun (WGS) entry which is preliminary data.</text>
</comment>
<organism evidence="1 2">
    <name type="scientific">Dioscorea alata</name>
    <name type="common">Purple yam</name>
    <dbReference type="NCBI Taxonomy" id="55571"/>
    <lineage>
        <taxon>Eukaryota</taxon>
        <taxon>Viridiplantae</taxon>
        <taxon>Streptophyta</taxon>
        <taxon>Embryophyta</taxon>
        <taxon>Tracheophyta</taxon>
        <taxon>Spermatophyta</taxon>
        <taxon>Magnoliopsida</taxon>
        <taxon>Liliopsida</taxon>
        <taxon>Dioscoreales</taxon>
        <taxon>Dioscoreaceae</taxon>
        <taxon>Dioscorea</taxon>
    </lineage>
</organism>
<dbReference type="Proteomes" id="UP000827976">
    <property type="component" value="Chromosome 6"/>
</dbReference>
<proteinExistence type="predicted"/>
<evidence type="ECO:0000313" key="2">
    <source>
        <dbReference type="Proteomes" id="UP000827976"/>
    </source>
</evidence>
<evidence type="ECO:0000313" key="1">
    <source>
        <dbReference type="EMBL" id="KAH7679965.1"/>
    </source>
</evidence>
<protein>
    <submittedName>
        <fullName evidence="1">Jasmonate ZIM domain-containing protein</fullName>
    </submittedName>
</protein>
<accession>A0ACB7VZ79</accession>
<dbReference type="EMBL" id="CM037016">
    <property type="protein sequence ID" value="KAH7679965.1"/>
    <property type="molecule type" value="Genomic_DNA"/>
</dbReference>
<name>A0ACB7VZ79_DIOAL</name>